<evidence type="ECO:0000256" key="2">
    <source>
        <dbReference type="SAM" id="Phobius"/>
    </source>
</evidence>
<feature type="non-terminal residue" evidence="4">
    <location>
        <position position="360"/>
    </location>
</feature>
<keyword evidence="5" id="KW-1185">Reference proteome</keyword>
<dbReference type="Proteomes" id="UP000019473">
    <property type="component" value="Unassembled WGS sequence"/>
</dbReference>
<name>W9WBC4_9EURO</name>
<keyword evidence="3" id="KW-0732">Signal</keyword>
<dbReference type="GeneID" id="19176215"/>
<evidence type="ECO:0000313" key="5">
    <source>
        <dbReference type="Proteomes" id="UP000019473"/>
    </source>
</evidence>
<sequence length="360" mass="39218">MMKRTRSSILALSSILFTLPHIVSGQSIVPTASSPQFPGCAVGCAVLLQAQSSCVPPNVPTTNQLTYENCFCQSSLLQALYSTPDSVCAAGCTIETDRDLLQTWFTGFCQVVGQGIDPLATASVTVVTITSTNTPAPTATNTGTGSASGSAPRTQQSWIEGHWRWILMLGILAVGLPLLAWLMVWLKRRHRRKLEAARAAASGFPTTDEKRAGARAATPELWGPHQHMHHTKGWEYHSDPAIVGTSAMASSSGRRDRRLKRESSSHHNQRDHPAMTQLSDSRPVSRPSASRRQSSKGKARAGDEITPVDSQGSHIGAANRSRSRSQQRREPDSDLERGTGDAQHERRLREVRGSRRKKDT</sequence>
<feature type="compositionally biased region" description="Basic and acidic residues" evidence="1">
    <location>
        <begin position="327"/>
        <end position="360"/>
    </location>
</feature>
<proteinExistence type="predicted"/>
<dbReference type="EMBL" id="AMGW01000001">
    <property type="protein sequence ID" value="EXJ65263.1"/>
    <property type="molecule type" value="Genomic_DNA"/>
</dbReference>
<comment type="caution">
    <text evidence="4">The sequence shown here is derived from an EMBL/GenBank/DDBJ whole genome shotgun (WGS) entry which is preliminary data.</text>
</comment>
<feature type="region of interest" description="Disordered" evidence="1">
    <location>
        <begin position="247"/>
        <end position="360"/>
    </location>
</feature>
<feature type="signal peptide" evidence="3">
    <location>
        <begin position="1"/>
        <end position="25"/>
    </location>
</feature>
<feature type="compositionally biased region" description="Low complexity" evidence="1">
    <location>
        <begin position="133"/>
        <end position="152"/>
    </location>
</feature>
<dbReference type="VEuPathDB" id="FungiDB:A1O7_01604"/>
<feature type="compositionally biased region" description="Low complexity" evidence="1">
    <location>
        <begin position="279"/>
        <end position="292"/>
    </location>
</feature>
<evidence type="ECO:0000256" key="1">
    <source>
        <dbReference type="SAM" id="MobiDB-lite"/>
    </source>
</evidence>
<gene>
    <name evidence="4" type="ORF">A1O7_01604</name>
</gene>
<dbReference type="eggNOG" id="ENOG502SPC3">
    <property type="taxonomic scope" value="Eukaryota"/>
</dbReference>
<dbReference type="AlphaFoldDB" id="W9WBC4"/>
<feature type="region of interest" description="Disordered" evidence="1">
    <location>
        <begin position="133"/>
        <end position="153"/>
    </location>
</feature>
<protein>
    <recommendedName>
        <fullName evidence="6">Extracellular membrane protein CFEM domain-containing protein</fullName>
    </recommendedName>
</protein>
<reference evidence="4 5" key="1">
    <citation type="submission" date="2013-03" db="EMBL/GenBank/DDBJ databases">
        <title>The Genome Sequence of Cladophialophora yegresii CBS 114405.</title>
        <authorList>
            <consortium name="The Broad Institute Genomics Platform"/>
            <person name="Cuomo C."/>
            <person name="de Hoog S."/>
            <person name="Gorbushina A."/>
            <person name="Walker B."/>
            <person name="Young S.K."/>
            <person name="Zeng Q."/>
            <person name="Gargeya S."/>
            <person name="Fitzgerald M."/>
            <person name="Haas B."/>
            <person name="Abouelleil A."/>
            <person name="Allen A.W."/>
            <person name="Alvarado L."/>
            <person name="Arachchi H.M."/>
            <person name="Berlin A.M."/>
            <person name="Chapman S.B."/>
            <person name="Gainer-Dewar J."/>
            <person name="Goldberg J."/>
            <person name="Griggs A."/>
            <person name="Gujja S."/>
            <person name="Hansen M."/>
            <person name="Howarth C."/>
            <person name="Imamovic A."/>
            <person name="Ireland A."/>
            <person name="Larimer J."/>
            <person name="McCowan C."/>
            <person name="Murphy C."/>
            <person name="Pearson M."/>
            <person name="Poon T.W."/>
            <person name="Priest M."/>
            <person name="Roberts A."/>
            <person name="Saif S."/>
            <person name="Shea T."/>
            <person name="Sisk P."/>
            <person name="Sykes S."/>
            <person name="Wortman J."/>
            <person name="Nusbaum C."/>
            <person name="Birren B."/>
        </authorList>
    </citation>
    <scope>NUCLEOTIDE SEQUENCE [LARGE SCALE GENOMIC DNA]</scope>
    <source>
        <strain evidence="4 5">CBS 114405</strain>
    </source>
</reference>
<dbReference type="HOGENOM" id="CLU_773948_0_0_1"/>
<keyword evidence="2" id="KW-0812">Transmembrane</keyword>
<organism evidence="4 5">
    <name type="scientific">Cladophialophora yegresii CBS 114405</name>
    <dbReference type="NCBI Taxonomy" id="1182544"/>
    <lineage>
        <taxon>Eukaryota</taxon>
        <taxon>Fungi</taxon>
        <taxon>Dikarya</taxon>
        <taxon>Ascomycota</taxon>
        <taxon>Pezizomycotina</taxon>
        <taxon>Eurotiomycetes</taxon>
        <taxon>Chaetothyriomycetidae</taxon>
        <taxon>Chaetothyriales</taxon>
        <taxon>Herpotrichiellaceae</taxon>
        <taxon>Cladophialophora</taxon>
    </lineage>
</organism>
<dbReference type="OrthoDB" id="5426355at2759"/>
<feature type="region of interest" description="Disordered" evidence="1">
    <location>
        <begin position="197"/>
        <end position="229"/>
    </location>
</feature>
<evidence type="ECO:0000256" key="3">
    <source>
        <dbReference type="SAM" id="SignalP"/>
    </source>
</evidence>
<accession>W9WBC4</accession>
<feature type="transmembrane region" description="Helical" evidence="2">
    <location>
        <begin position="163"/>
        <end position="186"/>
    </location>
</feature>
<feature type="compositionally biased region" description="Basic and acidic residues" evidence="1">
    <location>
        <begin position="259"/>
        <end position="273"/>
    </location>
</feature>
<evidence type="ECO:0008006" key="6">
    <source>
        <dbReference type="Google" id="ProtNLM"/>
    </source>
</evidence>
<keyword evidence="2" id="KW-0472">Membrane</keyword>
<keyword evidence="2" id="KW-1133">Transmembrane helix</keyword>
<dbReference type="RefSeq" id="XP_007753830.1">
    <property type="nucleotide sequence ID" value="XM_007755640.1"/>
</dbReference>
<feature type="chain" id="PRO_5004934369" description="Extracellular membrane protein CFEM domain-containing protein" evidence="3">
    <location>
        <begin position="26"/>
        <end position="360"/>
    </location>
</feature>
<evidence type="ECO:0000313" key="4">
    <source>
        <dbReference type="EMBL" id="EXJ65263.1"/>
    </source>
</evidence>